<protein>
    <submittedName>
        <fullName evidence="2">Conjugal transfer protein TraN</fullName>
    </submittedName>
</protein>
<dbReference type="EMBL" id="KY623659">
    <property type="protein sequence ID" value="ASD48417.1"/>
    <property type="molecule type" value="Genomic_DNA"/>
</dbReference>
<feature type="chain" id="PRO_5013165040" evidence="1">
    <location>
        <begin position="29"/>
        <end position="924"/>
    </location>
</feature>
<accession>A0A1Z3MKW6</accession>
<feature type="signal peptide" evidence="1">
    <location>
        <begin position="1"/>
        <end position="28"/>
    </location>
</feature>
<name>A0A1Z3MKW6_ALCFA</name>
<dbReference type="NCBIfam" id="NF011458">
    <property type="entry name" value="PRK14876.1"/>
    <property type="match status" value="1"/>
</dbReference>
<keyword evidence="2" id="KW-0614">Plasmid</keyword>
<dbReference type="Pfam" id="PF06986">
    <property type="entry name" value="F_T4SS_TraN"/>
    <property type="match status" value="2"/>
</dbReference>
<geneLocation type="plasmid" evidence="2">
    <name>pGZAF1_VIM</name>
</geneLocation>
<evidence type="ECO:0000313" key="2">
    <source>
        <dbReference type="EMBL" id="ASD48417.1"/>
    </source>
</evidence>
<reference evidence="2" key="1">
    <citation type="submission" date="2017-02" db="EMBL/GenBank/DDBJ databases">
        <title>Emergence of VIM metallo-beta-lactamase producing Alcaligenes faecalis in GAZA, Palestine.</title>
        <authorList>
            <person name="Al Laham N."/>
            <person name="Chavda K."/>
            <person name="Cienfuegos V."/>
            <person name="Kreiswirth B."/>
            <person name="Chen L."/>
        </authorList>
    </citation>
    <scope>NUCLEOTIDE SEQUENCE</scope>
    <source>
        <strain evidence="2">GZAF1</strain>
        <plasmid evidence="2">pGZAF1_VIM</plasmid>
    </source>
</reference>
<keyword evidence="1" id="KW-0732">Signal</keyword>
<proteinExistence type="predicted"/>
<organism evidence="2">
    <name type="scientific">Alcaligenes faecalis</name>
    <dbReference type="NCBI Taxonomy" id="511"/>
    <lineage>
        <taxon>Bacteria</taxon>
        <taxon>Pseudomonadati</taxon>
        <taxon>Pseudomonadota</taxon>
        <taxon>Betaproteobacteria</taxon>
        <taxon>Burkholderiales</taxon>
        <taxon>Alcaligenaceae</taxon>
        <taxon>Alcaligenes</taxon>
    </lineage>
</organism>
<dbReference type="InterPro" id="IPR014121">
    <property type="entry name" value="TraN_Ftype"/>
</dbReference>
<dbReference type="AlphaFoldDB" id="A0A1Z3MKW6"/>
<dbReference type="RefSeq" id="WP_086069370.1">
    <property type="nucleotide sequence ID" value="NZ_KY623659.1"/>
</dbReference>
<sequence>MNSRPSVFQRLVCAVLCVSLSMPNIVYAQASKDPSVIGREGQAFGRELLQDYLGNQPTLEGNNLNLPDAVNGPLNIQDLFPGSSSTYSGNAIFFPDGYSTNVDEYTGIHDSGSAMDSSGSAAQGALWDDATKDDPVSIQGQAYKVILDTANRSRPDMRKDPIFNQSRDVMDDIGEWQKEFGDCSTKTVYSKDSREVHIPEYERCERVIDKSKQCELIHDYDAAVVKHHDGPFNLDSCGDGCTSLWIGQVGDNYWSGWCSIHEQQTSVTVVNPDAITSAVLEYVEYDDYMQVWVGPIGQEEKIFNGPNENFPPETGGACELETSWKQSPGIDVTKYFKNVEEGQPVNFKIRVSVSGEGEGFGRIRINYDPNKTVTKDEWHSEECLQAAIGVVDGFATGDFICVDDPGVATPDGCTFINGVRICSDMLKPSPLPGISNTCTKVHVEATYDFYKGQMDCYTDTSGELQCPNNDGGQLNSCTTYENNPQCGYIKSTCIDGAKGPSGECYVFEDTYDCGHTAELGTIRKDLEIECAGPIRCMGTDCLDISYTENNDFAKAAAMLNAAQFMAQDMACTGQDEEGKPTGDEDVICSVFPGDAGECKKAVGGAVNCCEKPEGISLMEYVTLLMAVPKIDTAIMGLSETNAIRSSYQLLREPITQGFTELSQPFTNAIDSVSGVFDTVSQAYDQVVGQFQEAVANLYDTVFGNVASSGSGAGAGAGAGAIASEGAQTAGEQFVQNAGQLIGWVGTIYTVYSVSMMAIKMIWKCTEDELAINVKRQLKSCNYVGSYCKTEVLGVCIEKRESYCCYSSPLSRIIQEQVRPQLGLTFGSPKSPSCGGITMEQIGEVDWEKVNLDEWLGILQSTGHWPNPDEINIDTLTGAGTTFDLGSRVNAEERALKRLEGTDIDQARYDQSITYKPFTGGAPSP</sequence>
<evidence type="ECO:0000256" key="1">
    <source>
        <dbReference type="SAM" id="SignalP"/>
    </source>
</evidence>